<name>A0ABS5SSV8_9GAMM</name>
<dbReference type="RefSeq" id="WP_214235478.1">
    <property type="nucleotide sequence ID" value="NZ_JABBFR010000001.1"/>
</dbReference>
<sequence length="127" mass="14840">MEIKKIVFLVFLFIPTFTQARVVNEINIMETGAWDSDNRAEYEKEGCKTFNPTKEQLIQYFSQAQESSSSGNWINEYYSPCIASGKVTFKDGDSGAWRIHSSGLGWVDFINKTRRYFYFTDNDWEKE</sequence>
<dbReference type="EMBL" id="JABBFR010000001">
    <property type="protein sequence ID" value="MBT0723097.1"/>
    <property type="molecule type" value="Genomic_DNA"/>
</dbReference>
<organism evidence="1 2">
    <name type="scientific">Rosenbergiella gaditana</name>
    <dbReference type="NCBI Taxonomy" id="2726987"/>
    <lineage>
        <taxon>Bacteria</taxon>
        <taxon>Pseudomonadati</taxon>
        <taxon>Pseudomonadota</taxon>
        <taxon>Gammaproteobacteria</taxon>
        <taxon>Enterobacterales</taxon>
        <taxon>Erwiniaceae</taxon>
        <taxon>Rosenbergiella</taxon>
    </lineage>
</organism>
<comment type="caution">
    <text evidence="1">The sequence shown here is derived from an EMBL/GenBank/DDBJ whole genome shotgun (WGS) entry which is preliminary data.</text>
</comment>
<accession>A0ABS5SSV8</accession>
<evidence type="ECO:0000313" key="1">
    <source>
        <dbReference type="EMBL" id="MBT0723097.1"/>
    </source>
</evidence>
<evidence type="ECO:0000313" key="2">
    <source>
        <dbReference type="Proteomes" id="UP000790096"/>
    </source>
</evidence>
<protein>
    <submittedName>
        <fullName evidence="1">Uncharacterized protein</fullName>
    </submittedName>
</protein>
<reference evidence="1 2" key="1">
    <citation type="submission" date="2020-04" db="EMBL/GenBank/DDBJ databases">
        <title>Genome sequencing of Rosenbergiella species.</title>
        <authorList>
            <person name="Alvarez-Perez S."/>
            <person name="Lievens B."/>
        </authorList>
    </citation>
    <scope>NUCLEOTIDE SEQUENCE [LARGE SCALE GENOMIC DNA]</scope>
    <source>
        <strain evidence="1 2">S61</strain>
    </source>
</reference>
<dbReference type="Proteomes" id="UP000790096">
    <property type="component" value="Unassembled WGS sequence"/>
</dbReference>
<keyword evidence="2" id="KW-1185">Reference proteome</keyword>
<gene>
    <name evidence="1" type="ORF">HH682_01305</name>
</gene>
<proteinExistence type="predicted"/>